<dbReference type="InterPro" id="IPR019223">
    <property type="entry name" value="DUF2147"/>
</dbReference>
<gene>
    <name evidence="3" type="ORF">SAMN05421643_11730</name>
</gene>
<accession>A0A1H3LE99</accession>
<evidence type="ECO:0000313" key="4">
    <source>
        <dbReference type="Proteomes" id="UP000199035"/>
    </source>
</evidence>
<dbReference type="Proteomes" id="UP000199035">
    <property type="component" value="Unassembled WGS sequence"/>
</dbReference>
<keyword evidence="4" id="KW-1185">Reference proteome</keyword>
<proteinExistence type="predicted"/>
<dbReference type="Pfam" id="PF09917">
    <property type="entry name" value="DUF2147"/>
    <property type="match status" value="1"/>
</dbReference>
<evidence type="ECO:0000313" key="3">
    <source>
        <dbReference type="EMBL" id="SDY62489.1"/>
    </source>
</evidence>
<dbReference type="AlphaFoldDB" id="A0A1H3LE99"/>
<evidence type="ECO:0000256" key="1">
    <source>
        <dbReference type="SAM" id="SignalP"/>
    </source>
</evidence>
<sequence>MNLKFIGAVALLLGLINPLSAMPFDPLIGTWKVIDDYTGYYISDIVIRKNSKTQQYSAVITKNYPLPGTPMTEVCTKCQGSLKNQPIFGMEALKGLVADASNQQFSKGVWVNPQDGRVYNIDARLNASGDQIKVQGKAKNSNTVSNMIWKKL</sequence>
<feature type="chain" id="PRO_5011719529" description="DUF2147 domain-containing protein" evidence="1">
    <location>
        <begin position="22"/>
        <end position="152"/>
    </location>
</feature>
<evidence type="ECO:0000259" key="2">
    <source>
        <dbReference type="Pfam" id="PF09917"/>
    </source>
</evidence>
<dbReference type="Gene3D" id="2.40.128.520">
    <property type="match status" value="1"/>
</dbReference>
<reference evidence="4" key="1">
    <citation type="submission" date="2016-10" db="EMBL/GenBank/DDBJ databases">
        <authorList>
            <person name="Varghese N."/>
            <person name="Submissions S."/>
        </authorList>
    </citation>
    <scope>NUCLEOTIDE SEQUENCE [LARGE SCALE GENOMIC DNA]</scope>
    <source>
        <strain evidence="4">ANC 5109</strain>
    </source>
</reference>
<feature type="signal peptide" evidence="1">
    <location>
        <begin position="1"/>
        <end position="21"/>
    </location>
</feature>
<organism evidence="3 4">
    <name type="scientific">Acinetobacter kyonggiensis</name>
    <dbReference type="NCBI Taxonomy" id="595670"/>
    <lineage>
        <taxon>Bacteria</taxon>
        <taxon>Pseudomonadati</taxon>
        <taxon>Pseudomonadota</taxon>
        <taxon>Gammaproteobacteria</taxon>
        <taxon>Moraxellales</taxon>
        <taxon>Moraxellaceae</taxon>
        <taxon>Acinetobacter</taxon>
    </lineage>
</organism>
<name>A0A1H3LE99_9GAMM</name>
<keyword evidence="1" id="KW-0732">Signal</keyword>
<protein>
    <recommendedName>
        <fullName evidence="2">DUF2147 domain-containing protein</fullName>
    </recommendedName>
</protein>
<dbReference type="EMBL" id="FNPK01000017">
    <property type="protein sequence ID" value="SDY62489.1"/>
    <property type="molecule type" value="Genomic_DNA"/>
</dbReference>
<feature type="domain" description="DUF2147" evidence="2">
    <location>
        <begin position="29"/>
        <end position="150"/>
    </location>
</feature>
<dbReference type="RefSeq" id="WP_092691381.1">
    <property type="nucleotide sequence ID" value="NZ_FNPK01000017.1"/>
</dbReference>